<keyword evidence="1" id="KW-1133">Transmembrane helix</keyword>
<proteinExistence type="predicted"/>
<evidence type="ECO:0000313" key="2">
    <source>
        <dbReference type="EMBL" id="PIT69229.1"/>
    </source>
</evidence>
<dbReference type="RefSeq" id="WP_100128846.1">
    <property type="nucleotide sequence ID" value="NZ_CADDYI010000004.1"/>
</dbReference>
<protein>
    <submittedName>
        <fullName evidence="2">Nuclease</fullName>
    </submittedName>
</protein>
<dbReference type="SUPFAM" id="SSF50199">
    <property type="entry name" value="Staphylococcal nuclease"/>
    <property type="match status" value="1"/>
</dbReference>
<comment type="caution">
    <text evidence="2">The sequence shown here is derived from an EMBL/GenBank/DDBJ whole genome shotgun (WGS) entry which is preliminary data.</text>
</comment>
<dbReference type="STRING" id="85701.BM1374166_02038"/>
<dbReference type="EMBL" id="NJGE01000007">
    <property type="protein sequence ID" value="PIT69229.1"/>
    <property type="molecule type" value="Genomic_DNA"/>
</dbReference>
<dbReference type="OrthoDB" id="7922211at2"/>
<keyword evidence="1" id="KW-0472">Membrane</keyword>
<sequence length="247" mass="28462">MILFKHFRSVLKYIVLICVVILGHFYLSENTEQLIQAFFHVKENTIEKPVQNLKSQLTDYKNQQDANQQNMVLHPEPLASQFYEENVPVYSGAIQVTSGVTFKMITLVDEGWRKKIVRNIRLYGVETCETRQFASRNGIKWPCGAFVTAWLVSKTIDKNVTCRQARVIQQVHYAQCFVDGVDLARLGLIEGLMVLTKDQHNFPSPADYKNLQLTAQKAQNGLWSSQFQQPEDWRRDHGSYNPIDHNG</sequence>
<evidence type="ECO:0000313" key="3">
    <source>
        <dbReference type="Proteomes" id="UP000229839"/>
    </source>
</evidence>
<gene>
    <name evidence="2" type="ORF">CER18_04245</name>
</gene>
<organism evidence="2 3">
    <name type="scientific">Bartonella tribocorum</name>
    <dbReference type="NCBI Taxonomy" id="85701"/>
    <lineage>
        <taxon>Bacteria</taxon>
        <taxon>Pseudomonadati</taxon>
        <taxon>Pseudomonadota</taxon>
        <taxon>Alphaproteobacteria</taxon>
        <taxon>Hyphomicrobiales</taxon>
        <taxon>Bartonellaceae</taxon>
        <taxon>Bartonella</taxon>
    </lineage>
</organism>
<dbReference type="Proteomes" id="UP000229839">
    <property type="component" value="Unassembled WGS sequence"/>
</dbReference>
<reference evidence="2 3" key="1">
    <citation type="submission" date="2017-06" db="EMBL/GenBank/DDBJ databases">
        <title>Draft genome of Bartonella tribocorum strain L103, isolated from a rodent in Laos.</title>
        <authorList>
            <person name="Hadjadj L."/>
            <person name="Jiyipong T."/>
            <person name="Morand S."/>
            <person name="Diene S.M."/>
            <person name="Rolain J.-M."/>
        </authorList>
    </citation>
    <scope>NUCLEOTIDE SEQUENCE [LARGE SCALE GENOMIC DNA]</scope>
    <source>
        <strain evidence="2 3">L103</strain>
    </source>
</reference>
<dbReference type="NCBIfam" id="NF005083">
    <property type="entry name" value="PRK06518.1-3"/>
    <property type="match status" value="1"/>
</dbReference>
<keyword evidence="1" id="KW-0812">Transmembrane</keyword>
<accession>A0A2M6USR5</accession>
<dbReference type="AlphaFoldDB" id="A0A2M6USR5"/>
<dbReference type="InterPro" id="IPR035437">
    <property type="entry name" value="SNase_OB-fold_sf"/>
</dbReference>
<evidence type="ECO:0000256" key="1">
    <source>
        <dbReference type="SAM" id="Phobius"/>
    </source>
</evidence>
<dbReference type="Gene3D" id="2.40.50.90">
    <property type="match status" value="1"/>
</dbReference>
<name>A0A2M6USR5_9HYPH</name>
<feature type="transmembrane region" description="Helical" evidence="1">
    <location>
        <begin position="10"/>
        <end position="27"/>
    </location>
</feature>